<accession>G8WR95</accession>
<dbReference type="STRING" id="1003195.SCATT_05410"/>
<evidence type="ECO:0000313" key="1">
    <source>
        <dbReference type="EMBL" id="AEW92912.1"/>
    </source>
</evidence>
<organism evidence="1 2">
    <name type="scientific">Streptantibioticus cattleyicolor (strain ATCC 35852 / DSM 46488 / JCM 4925 / NBRC 14057 / NRRL 8057)</name>
    <name type="common">Streptomyces cattleya</name>
    <dbReference type="NCBI Taxonomy" id="1003195"/>
    <lineage>
        <taxon>Bacteria</taxon>
        <taxon>Bacillati</taxon>
        <taxon>Actinomycetota</taxon>
        <taxon>Actinomycetes</taxon>
        <taxon>Kitasatosporales</taxon>
        <taxon>Streptomycetaceae</taxon>
        <taxon>Streptantibioticus</taxon>
    </lineage>
</organism>
<name>F8JWU8_STREN</name>
<dbReference type="AlphaFoldDB" id="F8JWU8"/>
<dbReference type="EMBL" id="CP003219">
    <property type="protein sequence ID" value="AEW92912.1"/>
    <property type="molecule type" value="Genomic_DNA"/>
</dbReference>
<protein>
    <recommendedName>
        <fullName evidence="3">FxLD family lantipeptide</fullName>
    </recommendedName>
</protein>
<dbReference type="RefSeq" id="WP_014141307.1">
    <property type="nucleotide sequence ID" value="NC_016111.1"/>
</dbReference>
<reference evidence="2" key="1">
    <citation type="submission" date="2011-12" db="EMBL/GenBank/DDBJ databases">
        <title>Complete genome sequence of Streptomyces cattleya strain DSM 46488.</title>
        <authorList>
            <person name="Ou H.-Y."/>
            <person name="Li P."/>
            <person name="Zhao C."/>
            <person name="O'Hagan D."/>
            <person name="Deng Z."/>
        </authorList>
    </citation>
    <scope>NUCLEOTIDE SEQUENCE [LARGE SCALE GENOMIC DNA]</scope>
    <source>
        <strain evidence="2">ATCC 35852 / DSM 46488 / JCM 4925 / NBRC 14057 / NRRL 8057</strain>
    </source>
</reference>
<dbReference type="InterPro" id="IPR027575">
    <property type="entry name" value="LD_lanti_pre"/>
</dbReference>
<dbReference type="Proteomes" id="UP000007842">
    <property type="component" value="Chromosome"/>
</dbReference>
<dbReference type="PATRIC" id="fig|1003195.11.peg.2157"/>
<evidence type="ECO:0000313" key="2">
    <source>
        <dbReference type="Proteomes" id="UP000007842"/>
    </source>
</evidence>
<evidence type="ECO:0008006" key="3">
    <source>
        <dbReference type="Google" id="ProtNLM"/>
    </source>
</evidence>
<accession>F8JWU8</accession>
<dbReference type="OrthoDB" id="3401898at2"/>
<dbReference type="NCBIfam" id="TIGR04363">
    <property type="entry name" value="LD_lanti_pre"/>
    <property type="match status" value="1"/>
</dbReference>
<keyword evidence="2" id="KW-1185">Reference proteome</keyword>
<dbReference type="KEGG" id="sct:SCAT_0531"/>
<dbReference type="HOGENOM" id="CLU_204692_0_0_11"/>
<proteinExistence type="predicted"/>
<gene>
    <name evidence="1" type="ordered locus">SCATT_05410</name>
</gene>
<sequence>MPDVLLPDNTRLADDPADDDFTLDVRIVVATGPMAGYADCPTDDGCGNTCANGASACDSYIGDPA</sequence>
<dbReference type="KEGG" id="scy:SCATT_05410"/>